<organism evidence="5 6">
    <name type="scientific">Phaseolus coccineus</name>
    <name type="common">Scarlet runner bean</name>
    <name type="synonym">Phaseolus multiflorus</name>
    <dbReference type="NCBI Taxonomy" id="3886"/>
    <lineage>
        <taxon>Eukaryota</taxon>
        <taxon>Viridiplantae</taxon>
        <taxon>Streptophyta</taxon>
        <taxon>Embryophyta</taxon>
        <taxon>Tracheophyta</taxon>
        <taxon>Spermatophyta</taxon>
        <taxon>Magnoliopsida</taxon>
        <taxon>eudicotyledons</taxon>
        <taxon>Gunneridae</taxon>
        <taxon>Pentapetalae</taxon>
        <taxon>rosids</taxon>
        <taxon>fabids</taxon>
        <taxon>Fabales</taxon>
        <taxon>Fabaceae</taxon>
        <taxon>Papilionoideae</taxon>
        <taxon>50 kb inversion clade</taxon>
        <taxon>NPAAA clade</taxon>
        <taxon>indigoferoid/millettioid clade</taxon>
        <taxon>Phaseoleae</taxon>
        <taxon>Phaseolus</taxon>
    </lineage>
</organism>
<sequence>MGWCVMEEKDEDSKMKKEESFGCQIRISIGLVGVKLEKARHENELCPNYPAHRRSHCSVLSEKYLVKTTMASEKSVLGVIRAARPTFRNRNDKIAFALHSSFLASGYILTATGPQALSDNPFSDPSNDEVSVDNWNELNEEYAFVYANPEKGSEKVLVKSLVMNDKLLVNVLSQGSSEPLSLEIDVRDYSGEDGGSNYAQQFKNLGKLVKRIDGDILSKLDGSANASSSRRSSETGDRSRQDIPEPVGGFGEPAGPPPQIIFPSVPIGSGSDLVPGPAAGVLPSRGGHGIGGSMLVGPDDPVWFGGIGRDPAFPGRMPGLPPGARFDPYGPPGIPGFEPNRFSRNPRRPGYDAHPDLQHFRRDADSDYI</sequence>
<keyword evidence="6" id="KW-1185">Reference proteome</keyword>
<accession>A0AAN9QC33</accession>
<feature type="region of interest" description="Disordered" evidence="3">
    <location>
        <begin position="325"/>
        <end position="369"/>
    </location>
</feature>
<dbReference type="GO" id="GO:0043161">
    <property type="term" value="P:proteasome-mediated ubiquitin-dependent protein catabolic process"/>
    <property type="evidence" value="ECO:0007669"/>
    <property type="project" value="InterPro"/>
</dbReference>
<dbReference type="AlphaFoldDB" id="A0AAN9QC33"/>
<feature type="compositionally biased region" description="Low complexity" evidence="3">
    <location>
        <begin position="221"/>
        <end position="230"/>
    </location>
</feature>
<feature type="domain" description="PI31 proteasome regulator N-terminal" evidence="4">
    <location>
        <begin position="84"/>
        <end position="223"/>
    </location>
</feature>
<dbReference type="PANTHER" id="PTHR13266:SF1">
    <property type="entry name" value="PROTEASOME INHIBITOR PI31 SUBUNIT"/>
    <property type="match status" value="1"/>
</dbReference>
<evidence type="ECO:0000313" key="5">
    <source>
        <dbReference type="EMBL" id="KAK7332330.1"/>
    </source>
</evidence>
<comment type="similarity">
    <text evidence="1">Belongs to the proteasome inhibitor PI31 family.</text>
</comment>
<keyword evidence="2" id="KW-0647">Proteasome</keyword>
<gene>
    <name evidence="5" type="ORF">VNO80_29080</name>
</gene>
<dbReference type="Gene3D" id="3.40.1000.30">
    <property type="match status" value="1"/>
</dbReference>
<evidence type="ECO:0000259" key="4">
    <source>
        <dbReference type="Pfam" id="PF11566"/>
    </source>
</evidence>
<protein>
    <recommendedName>
        <fullName evidence="4">PI31 proteasome regulator N-terminal domain-containing protein</fullName>
    </recommendedName>
</protein>
<feature type="compositionally biased region" description="Basic and acidic residues" evidence="3">
    <location>
        <begin position="231"/>
        <end position="243"/>
    </location>
</feature>
<feature type="region of interest" description="Disordered" evidence="3">
    <location>
        <begin position="220"/>
        <end position="268"/>
    </location>
</feature>
<evidence type="ECO:0000313" key="6">
    <source>
        <dbReference type="Proteomes" id="UP001374584"/>
    </source>
</evidence>
<dbReference type="Proteomes" id="UP001374584">
    <property type="component" value="Unassembled WGS sequence"/>
</dbReference>
<name>A0AAN9QC33_PHACN</name>
<evidence type="ECO:0000256" key="2">
    <source>
        <dbReference type="ARBA" id="ARBA00022942"/>
    </source>
</evidence>
<dbReference type="GO" id="GO:0070628">
    <property type="term" value="F:proteasome binding"/>
    <property type="evidence" value="ECO:0007669"/>
    <property type="project" value="InterPro"/>
</dbReference>
<evidence type="ECO:0000256" key="3">
    <source>
        <dbReference type="SAM" id="MobiDB-lite"/>
    </source>
</evidence>
<dbReference type="PANTHER" id="PTHR13266">
    <property type="entry name" value="PROTEASOME INHIBITOR"/>
    <property type="match status" value="1"/>
</dbReference>
<reference evidence="5 6" key="1">
    <citation type="submission" date="2024-01" db="EMBL/GenBank/DDBJ databases">
        <title>The genomes of 5 underutilized Papilionoideae crops provide insights into root nodulation and disease resistanc.</title>
        <authorList>
            <person name="Jiang F."/>
        </authorList>
    </citation>
    <scope>NUCLEOTIDE SEQUENCE [LARGE SCALE GENOMIC DNA]</scope>
    <source>
        <strain evidence="5">JINMINGXINNONG_FW02</strain>
        <tissue evidence="5">Leaves</tissue>
    </source>
</reference>
<evidence type="ECO:0000256" key="1">
    <source>
        <dbReference type="ARBA" id="ARBA00006405"/>
    </source>
</evidence>
<feature type="compositionally biased region" description="Basic and acidic residues" evidence="3">
    <location>
        <begin position="349"/>
        <end position="369"/>
    </location>
</feature>
<dbReference type="InterPro" id="IPR045128">
    <property type="entry name" value="PI31-like"/>
</dbReference>
<dbReference type="GO" id="GO:0004866">
    <property type="term" value="F:endopeptidase inhibitor activity"/>
    <property type="evidence" value="ECO:0007669"/>
    <property type="project" value="InterPro"/>
</dbReference>
<dbReference type="EMBL" id="JAYMYR010000011">
    <property type="protein sequence ID" value="KAK7332330.1"/>
    <property type="molecule type" value="Genomic_DNA"/>
</dbReference>
<proteinExistence type="inferred from homology"/>
<dbReference type="GO" id="GO:0000502">
    <property type="term" value="C:proteasome complex"/>
    <property type="evidence" value="ECO:0007669"/>
    <property type="project" value="UniProtKB-KW"/>
</dbReference>
<dbReference type="FunFam" id="3.40.1000.30:FF:000005">
    <property type="entry name" value="Probable proteasome inhibitor"/>
    <property type="match status" value="1"/>
</dbReference>
<dbReference type="InterPro" id="IPR021625">
    <property type="entry name" value="PI31_Prot_N"/>
</dbReference>
<comment type="caution">
    <text evidence="5">The sequence shown here is derived from an EMBL/GenBank/DDBJ whole genome shotgun (WGS) entry which is preliminary data.</text>
</comment>
<dbReference type="Pfam" id="PF11566">
    <property type="entry name" value="PI31_Prot_N"/>
    <property type="match status" value="1"/>
</dbReference>